<dbReference type="EMBL" id="LN879430">
    <property type="protein sequence ID" value="CUH91606.1"/>
    <property type="molecule type" value="Genomic_DNA"/>
</dbReference>
<dbReference type="PANTHER" id="PTHR30486">
    <property type="entry name" value="TWITCHING MOTILITY PROTEIN PILT"/>
    <property type="match status" value="1"/>
</dbReference>
<dbReference type="InterPro" id="IPR027417">
    <property type="entry name" value="P-loop_NTPase"/>
</dbReference>
<protein>
    <recommendedName>
        <fullName evidence="2">Bacterial type II secretion system protein E domain-containing protein</fullName>
    </recommendedName>
</protein>
<dbReference type="Pfam" id="PF00437">
    <property type="entry name" value="T2SSE"/>
    <property type="match status" value="1"/>
</dbReference>
<dbReference type="InterPro" id="IPR050921">
    <property type="entry name" value="T4SS_GSP_E_ATPase"/>
</dbReference>
<accession>A0A0K8J1S2</accession>
<evidence type="ECO:0000259" key="2">
    <source>
        <dbReference type="PROSITE" id="PS00662"/>
    </source>
</evidence>
<dbReference type="SUPFAM" id="SSF52540">
    <property type="entry name" value="P-loop containing nucleoside triphosphate hydrolases"/>
    <property type="match status" value="1"/>
</dbReference>
<gene>
    <name evidence="3" type="ORF">SD1D_0043</name>
</gene>
<sequence>MGWLKEKLKQDVLDSIDLSSDISDQELLSIIDEVLLQKSRQNFISMQEKRRLRRDIFNSIRKLDILQDMIEDPTITEIMVNGTKDIFIEQNGIIKTSDKCFESLEKLEDLVQQIVSQSNRIVNASKPIVDARLMDGSRVNIVLPPVAIDGPVITIRKFPKNPITIDQLIEYKSITKEAADFLEKLVISGYNIFISGGTGSGKTTFLNVLSNYIPHYQRIITIEDSAELQIRNIPNLIRLEVRCGNTEGNNEITIRDLIKTSLRMRPDRIIVGEVRDEAAIDMLQALNTGHDGSLSTGHANSPSDMLSRLESLVLLGADIPLMAIRRQIASAIDIIVHLGRLRDKSRRVLEITEVLDLEDGEIKLNPIFTFVERGEDKNMIIGKLEKTGNLQNIQKLDRAGIKL</sequence>
<dbReference type="InterPro" id="IPR001482">
    <property type="entry name" value="T2SS/T4SS_dom"/>
</dbReference>
<dbReference type="KEGG" id="hsd:SD1D_0043"/>
<dbReference type="GO" id="GO:0016887">
    <property type="term" value="F:ATP hydrolysis activity"/>
    <property type="evidence" value="ECO:0007669"/>
    <property type="project" value="InterPro"/>
</dbReference>
<organism evidence="3 4">
    <name type="scientific">Herbinix luporum</name>
    <dbReference type="NCBI Taxonomy" id="1679721"/>
    <lineage>
        <taxon>Bacteria</taxon>
        <taxon>Bacillati</taxon>
        <taxon>Bacillota</taxon>
        <taxon>Clostridia</taxon>
        <taxon>Lachnospirales</taxon>
        <taxon>Lachnospiraceae</taxon>
        <taxon>Herbinix</taxon>
    </lineage>
</organism>
<evidence type="ECO:0000256" key="1">
    <source>
        <dbReference type="ARBA" id="ARBA00006611"/>
    </source>
</evidence>
<dbReference type="AlphaFoldDB" id="A0A0K8J1S2"/>
<proteinExistence type="inferred from homology"/>
<dbReference type="PROSITE" id="PS00662">
    <property type="entry name" value="T2SP_E"/>
    <property type="match status" value="1"/>
</dbReference>
<feature type="domain" description="Bacterial type II secretion system protein E" evidence="2">
    <location>
        <begin position="262"/>
        <end position="276"/>
    </location>
</feature>
<dbReference type="Gene3D" id="3.30.450.380">
    <property type="match status" value="1"/>
</dbReference>
<evidence type="ECO:0000313" key="3">
    <source>
        <dbReference type="EMBL" id="CUH91606.1"/>
    </source>
</evidence>
<dbReference type="CDD" id="cd01130">
    <property type="entry name" value="VirB11-like_ATPase"/>
    <property type="match status" value="1"/>
</dbReference>
<comment type="similarity">
    <text evidence="1">Belongs to the GSP E family.</text>
</comment>
<dbReference type="PANTHER" id="PTHR30486:SF15">
    <property type="entry name" value="TYPE II_IV SECRETION SYSTEM ATPASE"/>
    <property type="match status" value="1"/>
</dbReference>
<dbReference type="Gene3D" id="3.40.50.300">
    <property type="entry name" value="P-loop containing nucleotide triphosphate hydrolases"/>
    <property type="match status" value="1"/>
</dbReference>
<name>A0A0K8J1S2_9FIRM</name>
<dbReference type="Proteomes" id="UP000196053">
    <property type="component" value="Chromosome I"/>
</dbReference>
<dbReference type="RefSeq" id="WP_058257063.1">
    <property type="nucleotide sequence ID" value="NZ_DUPS01000020.1"/>
</dbReference>
<dbReference type="OrthoDB" id="9810761at2"/>
<reference evidence="4" key="1">
    <citation type="submission" date="2015-09" db="EMBL/GenBank/DDBJ databases">
        <authorList>
            <person name="Wibberg D."/>
        </authorList>
    </citation>
    <scope>NUCLEOTIDE SEQUENCE [LARGE SCALE GENOMIC DNA]</scope>
    <source>
        <strain evidence="4">SD1D</strain>
    </source>
</reference>
<evidence type="ECO:0000313" key="4">
    <source>
        <dbReference type="Proteomes" id="UP000196053"/>
    </source>
</evidence>
<keyword evidence="4" id="KW-1185">Reference proteome</keyword>